<dbReference type="InterPro" id="IPR012340">
    <property type="entry name" value="NA-bd_OB-fold"/>
</dbReference>
<dbReference type="EMBL" id="AP027079">
    <property type="protein sequence ID" value="BDU68692.1"/>
    <property type="molecule type" value="Genomic_DNA"/>
</dbReference>
<evidence type="ECO:0000313" key="5">
    <source>
        <dbReference type="EMBL" id="BDU68692.1"/>
    </source>
</evidence>
<evidence type="ECO:0000313" key="6">
    <source>
        <dbReference type="Proteomes" id="UP001242010"/>
    </source>
</evidence>
<dbReference type="InterPro" id="IPR000424">
    <property type="entry name" value="Primosome_PriB/ssb"/>
</dbReference>
<keyword evidence="6" id="KW-1185">Reference proteome</keyword>
<comment type="function">
    <text evidence="2">Plays an important role in DNA replication, recombination and repair. Binds to ssDNA and to an array of partner proteins to recruit them to their sites of action during DNA metabolism.</text>
</comment>
<dbReference type="RefSeq" id="WP_286355326.1">
    <property type="nucleotide sequence ID" value="NZ_AP027079.1"/>
</dbReference>
<accession>A0ABN6UX22</accession>
<sequence>MSGSLNKVLLIGNLGRDPELKATPSGQSVARFSVATTETWKNQAGEKQSKTEWHNIVVWGKQAEIAEKYLRKGKQVMIEGRIQYREYTDQAGVKKTACDIRCDNFVMLGRMEDGGTRDSGGYGGRASGGGSQDFEDHGAPSPAGGGGGSFPDDDIPF</sequence>
<organism evidence="5 6">
    <name type="scientific">Geothrix oryzae</name>
    <dbReference type="NCBI Taxonomy" id="2927975"/>
    <lineage>
        <taxon>Bacteria</taxon>
        <taxon>Pseudomonadati</taxon>
        <taxon>Acidobacteriota</taxon>
        <taxon>Holophagae</taxon>
        <taxon>Holophagales</taxon>
        <taxon>Holophagaceae</taxon>
        <taxon>Geothrix</taxon>
    </lineage>
</organism>
<proteinExistence type="inferred from homology"/>
<comment type="subunit">
    <text evidence="2">Homotetramer.</text>
</comment>
<dbReference type="PANTHER" id="PTHR10302:SF27">
    <property type="entry name" value="SINGLE-STRANDED DNA-BINDING PROTEIN"/>
    <property type="match status" value="1"/>
</dbReference>
<dbReference type="InterPro" id="IPR011344">
    <property type="entry name" value="ssDNA-bd"/>
</dbReference>
<keyword evidence="2" id="KW-0235">DNA replication</keyword>
<dbReference type="SUPFAM" id="SSF50249">
    <property type="entry name" value="Nucleic acid-binding proteins"/>
    <property type="match status" value="1"/>
</dbReference>
<dbReference type="HAMAP" id="MF_00984">
    <property type="entry name" value="SSB"/>
    <property type="match status" value="1"/>
</dbReference>
<name>A0ABN6UX22_9BACT</name>
<evidence type="ECO:0000256" key="4">
    <source>
        <dbReference type="SAM" id="MobiDB-lite"/>
    </source>
</evidence>
<evidence type="ECO:0000256" key="1">
    <source>
        <dbReference type="ARBA" id="ARBA00023125"/>
    </source>
</evidence>
<keyword evidence="2" id="KW-0227">DNA damage</keyword>
<dbReference type="Proteomes" id="UP001242010">
    <property type="component" value="Chromosome"/>
</dbReference>
<feature type="region of interest" description="Disordered" evidence="4">
    <location>
        <begin position="113"/>
        <end position="157"/>
    </location>
</feature>
<dbReference type="NCBIfam" id="TIGR00621">
    <property type="entry name" value="ssb"/>
    <property type="match status" value="1"/>
</dbReference>
<comment type="caution">
    <text evidence="2">Lacks conserved residue(s) required for the propagation of feature annotation.</text>
</comment>
<keyword evidence="1 2" id="KW-0238">DNA-binding</keyword>
<protein>
    <recommendedName>
        <fullName evidence="2 3">Single-stranded DNA-binding protein</fullName>
        <shortName evidence="2">SSB</shortName>
    </recommendedName>
</protein>
<dbReference type="PROSITE" id="PS50935">
    <property type="entry name" value="SSB"/>
    <property type="match status" value="1"/>
</dbReference>
<dbReference type="Pfam" id="PF00436">
    <property type="entry name" value="SSB"/>
    <property type="match status" value="1"/>
</dbReference>
<feature type="compositionally biased region" description="Gly residues" evidence="4">
    <location>
        <begin position="117"/>
        <end position="131"/>
    </location>
</feature>
<gene>
    <name evidence="5" type="primary">ssb-2</name>
    <name evidence="5" type="ORF">GETHOR_07930</name>
</gene>
<keyword evidence="2" id="KW-0233">DNA recombination</keyword>
<dbReference type="Gene3D" id="2.40.50.140">
    <property type="entry name" value="Nucleic acid-binding proteins"/>
    <property type="match status" value="1"/>
</dbReference>
<dbReference type="CDD" id="cd04496">
    <property type="entry name" value="SSB_OBF"/>
    <property type="match status" value="1"/>
</dbReference>
<dbReference type="PANTHER" id="PTHR10302">
    <property type="entry name" value="SINGLE-STRANDED DNA-BINDING PROTEIN"/>
    <property type="match status" value="1"/>
</dbReference>
<evidence type="ECO:0000256" key="2">
    <source>
        <dbReference type="HAMAP-Rule" id="MF_00984"/>
    </source>
</evidence>
<dbReference type="GO" id="GO:0003677">
    <property type="term" value="F:DNA binding"/>
    <property type="evidence" value="ECO:0007669"/>
    <property type="project" value="UniProtKB-KW"/>
</dbReference>
<reference evidence="6" key="1">
    <citation type="journal article" date="2023" name="Int. J. Syst. Evol. Microbiol.">
        <title>Mesoterricola silvestris gen. nov., sp. nov., Mesoterricola sediminis sp. nov., Geothrix oryzae sp. nov., Geothrix edaphica sp. nov., Geothrix rubra sp. nov., and Geothrix limicola sp. nov., six novel members of Acidobacteriota isolated from soils.</title>
        <authorList>
            <person name="Itoh H."/>
            <person name="Sugisawa Y."/>
            <person name="Mise K."/>
            <person name="Xu Z."/>
            <person name="Kuniyasu M."/>
            <person name="Ushijima N."/>
            <person name="Kawano K."/>
            <person name="Kobayashi E."/>
            <person name="Shiratori Y."/>
            <person name="Masuda Y."/>
            <person name="Senoo K."/>
        </authorList>
    </citation>
    <scope>NUCLEOTIDE SEQUENCE [LARGE SCALE GENOMIC DNA]</scope>
    <source>
        <strain evidence="6">Red222</strain>
    </source>
</reference>
<feature type="short sequence motif" description="Important for interaction with partner proteins" evidence="2">
    <location>
        <begin position="152"/>
        <end position="157"/>
    </location>
</feature>
<evidence type="ECO:0000256" key="3">
    <source>
        <dbReference type="RuleBase" id="RU000524"/>
    </source>
</evidence>
<keyword evidence="2" id="KW-0234">DNA repair</keyword>